<evidence type="ECO:0000256" key="2">
    <source>
        <dbReference type="ARBA" id="ARBA00001947"/>
    </source>
</evidence>
<evidence type="ECO:0000256" key="17">
    <source>
        <dbReference type="ARBA" id="ARBA00023285"/>
    </source>
</evidence>
<feature type="binding site" evidence="21 23">
    <location>
        <position position="255"/>
    </location>
    <ligand>
        <name>Zn(2+)</name>
        <dbReference type="ChEBI" id="CHEBI:29105"/>
    </ligand>
</feature>
<evidence type="ECO:0000259" key="27">
    <source>
        <dbReference type="PROSITE" id="PS51332"/>
    </source>
</evidence>
<dbReference type="PANTHER" id="PTHR45833:SF1">
    <property type="entry name" value="METHIONINE SYNTHASE"/>
    <property type="match status" value="1"/>
</dbReference>
<feature type="domain" description="Pterin-binding" evidence="25">
    <location>
        <begin position="367"/>
        <end position="631"/>
    </location>
</feature>
<feature type="binding site" evidence="22">
    <location>
        <position position="835"/>
    </location>
    <ligand>
        <name>methylcob(III)alamin</name>
        <dbReference type="ChEBI" id="CHEBI:28115"/>
    </ligand>
</feature>
<dbReference type="Gene3D" id="1.10.1240.10">
    <property type="entry name" value="Methionine synthase domain"/>
    <property type="match status" value="1"/>
</dbReference>
<gene>
    <name evidence="29" type="ORF">G3M70_04330</name>
</gene>
<dbReference type="InterPro" id="IPR037010">
    <property type="entry name" value="VitB12-dep_Met_synth_activ_sf"/>
</dbReference>
<evidence type="ECO:0000256" key="11">
    <source>
        <dbReference type="ARBA" id="ARBA00022679"/>
    </source>
</evidence>
<dbReference type="PROSITE" id="PS51337">
    <property type="entry name" value="B12_BINDING_NTER"/>
    <property type="match status" value="1"/>
</dbReference>
<keyword evidence="12 20" id="KW-0949">S-adenosyl-L-methionine</keyword>
<evidence type="ECO:0000256" key="9">
    <source>
        <dbReference type="ARBA" id="ARBA00022605"/>
    </source>
</evidence>
<dbReference type="GO" id="GO:0046653">
    <property type="term" value="P:tetrahydrofolate metabolic process"/>
    <property type="evidence" value="ECO:0007669"/>
    <property type="project" value="TreeGrafter"/>
</dbReference>
<dbReference type="Gene3D" id="3.20.20.330">
    <property type="entry name" value="Homocysteine-binding-like domain"/>
    <property type="match status" value="1"/>
</dbReference>
<dbReference type="GO" id="GO:0032259">
    <property type="term" value="P:methylation"/>
    <property type="evidence" value="ECO:0007669"/>
    <property type="project" value="UniProtKB-KW"/>
</dbReference>
<keyword evidence="8 20" id="KW-0489">Methyltransferase</keyword>
<comment type="catalytic activity">
    <reaction evidence="1 20">
        <text>(6S)-5-methyl-5,6,7,8-tetrahydrofolate + L-homocysteine = (6S)-5,6,7,8-tetrahydrofolate + L-methionine</text>
        <dbReference type="Rhea" id="RHEA:11172"/>
        <dbReference type="ChEBI" id="CHEBI:18608"/>
        <dbReference type="ChEBI" id="CHEBI:57453"/>
        <dbReference type="ChEBI" id="CHEBI:57844"/>
        <dbReference type="ChEBI" id="CHEBI:58199"/>
        <dbReference type="EC" id="2.1.1.13"/>
    </reaction>
</comment>
<dbReference type="PROSITE" id="PS51332">
    <property type="entry name" value="B12_BINDING"/>
    <property type="match status" value="1"/>
</dbReference>
<dbReference type="InterPro" id="IPR050554">
    <property type="entry name" value="Met_Synthase/Corrinoid"/>
</dbReference>
<comment type="domain">
    <text evidence="20">Modular enzyme with four functionally distinct domains. The isolated Hcy-binding domain catalyzes methyl transfer from free methylcobalamin to homocysteine. The Hcy-binding domain in association with the pterin-binding domain catalyzes the methylation of cob(I)alamin by methyltetrahydrofolate and the methylation of homocysteine. The B12-binding domain binds the cofactor. The AdoMet activation domain binds S-adenosyl-L-methionine. Under aerobic conditions cob(I)alamin can be converted to inactive cob(II)alamin. Reductive methylation by S-adenosyl-L-methionine and flavodoxin regenerates methylcobalamin.</text>
</comment>
<feature type="binding site" evidence="22">
    <location>
        <position position="979"/>
    </location>
    <ligand>
        <name>S-adenosyl-L-methionine</name>
        <dbReference type="ChEBI" id="CHEBI:59789"/>
    </ligand>
</feature>
<feature type="binding site" description="axial binding residue" evidence="21">
    <location>
        <position position="790"/>
    </location>
    <ligand>
        <name>methylcob(III)alamin</name>
        <dbReference type="ChEBI" id="CHEBI:28115"/>
    </ligand>
    <ligandPart>
        <name>Co</name>
        <dbReference type="ChEBI" id="CHEBI:27638"/>
    </ligandPart>
</feature>
<feature type="binding site" evidence="22">
    <location>
        <position position="1153"/>
    </location>
    <ligand>
        <name>S-adenosyl-L-methionine</name>
        <dbReference type="ChEBI" id="CHEBI:59789"/>
    </ligand>
</feature>
<feature type="binding site" evidence="21 23">
    <location>
        <position position="322"/>
    </location>
    <ligand>
        <name>Zn(2+)</name>
        <dbReference type="ChEBI" id="CHEBI:29105"/>
    </ligand>
</feature>
<dbReference type="SUPFAM" id="SSF82282">
    <property type="entry name" value="Homocysteine S-methyltransferase"/>
    <property type="match status" value="1"/>
</dbReference>
<dbReference type="KEGG" id="nli:G3M70_04330"/>
<feature type="binding site" evidence="21 23">
    <location>
        <position position="321"/>
    </location>
    <ligand>
        <name>Zn(2+)</name>
        <dbReference type="ChEBI" id="CHEBI:29105"/>
    </ligand>
</feature>
<accession>A0A7T0FZG5</accession>
<dbReference type="Pfam" id="PF02310">
    <property type="entry name" value="B12-binding"/>
    <property type="match status" value="1"/>
</dbReference>
<dbReference type="InterPro" id="IPR000489">
    <property type="entry name" value="Pterin-binding_dom"/>
</dbReference>
<evidence type="ECO:0000256" key="21">
    <source>
        <dbReference type="PIRSR" id="PIRSR000381-1"/>
    </source>
</evidence>
<dbReference type="EC" id="2.1.1.13" evidence="6 20"/>
<reference evidence="29 30" key="1">
    <citation type="submission" date="2020-02" db="EMBL/GenBank/DDBJ databases">
        <title>Genomic and physiological characterization of two novel Nitrospinaceae genera.</title>
        <authorList>
            <person name="Mueller A.J."/>
            <person name="Jung M.-Y."/>
            <person name="Strachan C.R."/>
            <person name="Herbold C.W."/>
            <person name="Kirkegaard R.H."/>
            <person name="Daims H."/>
        </authorList>
    </citation>
    <scope>NUCLEOTIDE SEQUENCE [LARGE SCALE GENOMIC DNA]</scope>
    <source>
        <strain evidence="29">EB</strain>
    </source>
</reference>
<keyword evidence="14" id="KW-0677">Repeat</keyword>
<dbReference type="Gene3D" id="3.40.50.280">
    <property type="entry name" value="Cobalamin-binding domain"/>
    <property type="match status" value="1"/>
</dbReference>
<sequence>MNFEQALKERILILDGAMGTMVQNLEVTDATFGGSLFRMLTDLLTFARPDDLKGIHRAYLDAGANILETNTFGASPLRLREFDWAHFDPADLQSIPDGLDLRKGELAEITRHINAQACQIAQQAVEEYKASPDYDGRPLFVAGSMGPSNCVLSSTEANLTRTTWDEVVENNRLQVAGLLEGGADLLLIETQQDILETKATLVGARRAFKEAGRSIPIQVQVTVDVFSKMQIFNTDILAAYTTVAPMKPTVFGINCNVGPEEMLKSVEILSRYSSIPFSIVPNAGQPISEDGKTCYKLEPEAMAEIMEPFASKYGAAVLGGCCGTSPAHIRCLADMVRGLSPVERQAEPGVWISGPQNAIPLDSSKNLIRIGERLNVRGSKKVREAVEREGDMIFEDLESVTHEQVDDLGIEVIDVCMDSNIVETEKVLPQVIYHLTSDFKGAMCLDSFSVEALVKGLESYPGRPILNSISLEDYEEGVSKLDAVLSKTAEHHPLYIALVNGPKGPAITRQEKYDLAKEIVERSQNDYEVGPDELIIDVNAYPIGSESEEGVNFALESLESIPMIKAIHPDLKTSIGVGNLTNGLAQKPYMRMVLTSVFLHEGRERGLDCAILNPNHYVPVESLTESDVALARKVILERDMAAFEELEEIALRKKTGKVQKKQNYDDLDLEARICRKIMDGFKQKQQGVVEREGWTYEYKDKIVTEAAKVLDRHEPLDFVGNHLMKTMRELGDRFGRGEVSLPHLLKSADVMRHVMGFLEAWMRHLSGAEPGSVIDYKGTVVIGTVFQDVHSIGKDLAKTLLDNYGYRTIDLGVQVPLEQFIETARQEKADAIGMSALLVQTSNHMITVSRMLEEQMFDIPVLIGGAPVNDRHAGYVAMFGQASIDRLRPNVFYCESGMDGVNTMNALMNPGQRDSLLEKNREDLVRHYQRAKGLAEDKKKLFESLPRRQVDLKKYQAPSDGVGFHKIEFRLEKLKPEMDTKSLFSLNWKFGKQSSWKTKGVELEDLKKLQEDWIKKADENQWICPQARFALLPAQSEGDELIVYDPKDLSRVLGRFSWTVCLGRGKKGKQDTFSVAQYFHSRESGLMDMVGVQITTAGSNLEGAVRRFKEDSDTESALYLQGLGDRVAEDLAEYCHQLQKQRIGRAKSKDGQRYSPGYPAIENLVNNKVLFEILKPEDLGISLTDANEFDPPSTTGAIICFHPEAGYS</sequence>
<feature type="domain" description="B12-binding" evidence="27">
    <location>
        <begin position="777"/>
        <end position="918"/>
    </location>
</feature>
<dbReference type="InterPro" id="IPR003759">
    <property type="entry name" value="Cbl-bd_cap"/>
</dbReference>
<dbReference type="PROSITE" id="PS50974">
    <property type="entry name" value="ADOMET_ACTIVATION"/>
    <property type="match status" value="1"/>
</dbReference>
<evidence type="ECO:0000259" key="25">
    <source>
        <dbReference type="PROSITE" id="PS50972"/>
    </source>
</evidence>
<dbReference type="AlphaFoldDB" id="A0A7T0FZG5"/>
<evidence type="ECO:0000256" key="22">
    <source>
        <dbReference type="PIRSR" id="PIRSR000381-2"/>
    </source>
</evidence>
<dbReference type="Gene3D" id="3.20.20.20">
    <property type="entry name" value="Dihydropteroate synthase-like"/>
    <property type="match status" value="1"/>
</dbReference>
<evidence type="ECO:0000256" key="14">
    <source>
        <dbReference type="ARBA" id="ARBA00022737"/>
    </source>
</evidence>
<dbReference type="Gene3D" id="3.10.196.10">
    <property type="entry name" value="Vitamin B12-dependent methionine synthase, activation domain"/>
    <property type="match status" value="1"/>
</dbReference>
<comment type="pathway">
    <text evidence="4 20">Amino-acid biosynthesis; L-methionine biosynthesis via de novo pathway; L-methionine from L-homocysteine (MetH route): step 1/1.</text>
</comment>
<keyword evidence="10 20" id="KW-0846">Cobalamin</keyword>
<evidence type="ECO:0000256" key="3">
    <source>
        <dbReference type="ARBA" id="ARBA00001956"/>
    </source>
</evidence>
<dbReference type="SUPFAM" id="SSF51717">
    <property type="entry name" value="Dihydropteroate synthetase-like"/>
    <property type="match status" value="1"/>
</dbReference>
<comment type="cofactor">
    <cofactor evidence="3 20 21">
        <name>methylcob(III)alamin</name>
        <dbReference type="ChEBI" id="CHEBI:28115"/>
    </cofactor>
</comment>
<name>A0A7T0FZG5_9BACT</name>
<dbReference type="SUPFAM" id="SSF52242">
    <property type="entry name" value="Cobalamin (vitamin B12)-binding domain"/>
    <property type="match status" value="1"/>
</dbReference>
<keyword evidence="17 20" id="KW-0170">Cobalt</keyword>
<dbReference type="InterPro" id="IPR036724">
    <property type="entry name" value="Cobalamin-bd_sf"/>
</dbReference>
<evidence type="ECO:0000256" key="8">
    <source>
        <dbReference type="ARBA" id="ARBA00022603"/>
    </source>
</evidence>
<keyword evidence="15 20" id="KW-0862">Zinc</keyword>
<dbReference type="InterPro" id="IPR004223">
    <property type="entry name" value="VitB12-dep_Met_synth_activ_dom"/>
</dbReference>
<dbReference type="Proteomes" id="UP000594688">
    <property type="component" value="Chromosome"/>
</dbReference>
<dbReference type="InterPro" id="IPR011005">
    <property type="entry name" value="Dihydropteroate_synth-like_sf"/>
</dbReference>
<keyword evidence="9 20" id="KW-0028">Amino-acid biosynthesis</keyword>
<evidence type="ECO:0000256" key="23">
    <source>
        <dbReference type="PROSITE-ProRule" id="PRU00333"/>
    </source>
</evidence>
<dbReference type="SUPFAM" id="SSF56507">
    <property type="entry name" value="Methionine synthase activation domain-like"/>
    <property type="match status" value="1"/>
</dbReference>
<evidence type="ECO:0000256" key="5">
    <source>
        <dbReference type="ARBA" id="ARBA00010398"/>
    </source>
</evidence>
<evidence type="ECO:0000256" key="10">
    <source>
        <dbReference type="ARBA" id="ARBA00022628"/>
    </source>
</evidence>
<evidence type="ECO:0000256" key="12">
    <source>
        <dbReference type="ARBA" id="ARBA00022691"/>
    </source>
</evidence>
<dbReference type="InterPro" id="IPR003726">
    <property type="entry name" value="HCY_dom"/>
</dbReference>
<evidence type="ECO:0000256" key="18">
    <source>
        <dbReference type="ARBA" id="ARBA00025552"/>
    </source>
</evidence>
<dbReference type="PROSITE" id="PS50972">
    <property type="entry name" value="PTERIN_BINDING"/>
    <property type="match status" value="1"/>
</dbReference>
<dbReference type="PROSITE" id="PS50970">
    <property type="entry name" value="HCY"/>
    <property type="match status" value="1"/>
</dbReference>
<dbReference type="SUPFAM" id="SSF47644">
    <property type="entry name" value="Methionine synthase domain"/>
    <property type="match status" value="1"/>
</dbReference>
<evidence type="ECO:0000256" key="15">
    <source>
        <dbReference type="ARBA" id="ARBA00022833"/>
    </source>
</evidence>
<dbReference type="GO" id="GO:0005829">
    <property type="term" value="C:cytosol"/>
    <property type="evidence" value="ECO:0007669"/>
    <property type="project" value="TreeGrafter"/>
</dbReference>
<keyword evidence="11 20" id="KW-0808">Transferase</keyword>
<dbReference type="UniPathway" id="UPA00051">
    <property type="reaction ID" value="UER00081"/>
</dbReference>
<feature type="domain" description="AdoMet activation" evidence="26">
    <location>
        <begin position="917"/>
        <end position="1208"/>
    </location>
</feature>
<dbReference type="InterPro" id="IPR011822">
    <property type="entry name" value="MetH"/>
</dbReference>
<protein>
    <recommendedName>
        <fullName evidence="7 20">Methionine synthase</fullName>
        <ecNumber evidence="6 20">2.1.1.13</ecNumber>
    </recommendedName>
    <alternativeName>
        <fullName evidence="19 20">5-methyltetrahydrofolate--homocysteine methyltransferase</fullName>
    </alternativeName>
</protein>
<dbReference type="InterPro" id="IPR006158">
    <property type="entry name" value="Cobalamin-bd"/>
</dbReference>
<evidence type="ECO:0000259" key="24">
    <source>
        <dbReference type="PROSITE" id="PS50970"/>
    </source>
</evidence>
<dbReference type="Pfam" id="PF02574">
    <property type="entry name" value="S-methyl_trans"/>
    <property type="match status" value="1"/>
</dbReference>
<keyword evidence="16 20" id="KW-0486">Methionine biosynthesis</keyword>
<dbReference type="SMART" id="SM01018">
    <property type="entry name" value="B12-binding_2"/>
    <property type="match status" value="1"/>
</dbReference>
<feature type="domain" description="B12-binding N-terminal" evidence="28">
    <location>
        <begin position="660"/>
        <end position="770"/>
    </location>
</feature>
<evidence type="ECO:0000256" key="19">
    <source>
        <dbReference type="ARBA" id="ARBA00031040"/>
    </source>
</evidence>
<evidence type="ECO:0000256" key="16">
    <source>
        <dbReference type="ARBA" id="ARBA00023167"/>
    </source>
</evidence>
<dbReference type="GO" id="GO:0008270">
    <property type="term" value="F:zinc ion binding"/>
    <property type="evidence" value="ECO:0007669"/>
    <property type="project" value="UniProtKB-UniRule"/>
</dbReference>
<dbReference type="PANTHER" id="PTHR45833">
    <property type="entry name" value="METHIONINE SYNTHASE"/>
    <property type="match status" value="1"/>
</dbReference>
<dbReference type="GO" id="GO:0050667">
    <property type="term" value="P:homocysteine metabolic process"/>
    <property type="evidence" value="ECO:0007669"/>
    <property type="project" value="TreeGrafter"/>
</dbReference>
<dbReference type="Pfam" id="PF02607">
    <property type="entry name" value="B12-binding_2"/>
    <property type="match status" value="1"/>
</dbReference>
<organism evidence="29 30">
    <name type="scientific">Candidatus Nitronauta litoralis</name>
    <dbReference type="NCBI Taxonomy" id="2705533"/>
    <lineage>
        <taxon>Bacteria</taxon>
        <taxon>Pseudomonadati</taxon>
        <taxon>Nitrospinota/Tectimicrobiota group</taxon>
        <taxon>Nitrospinota</taxon>
        <taxon>Nitrospinia</taxon>
        <taxon>Nitrospinales</taxon>
        <taxon>Nitrospinaceae</taxon>
        <taxon>Candidatus Nitronauta</taxon>
    </lineage>
</organism>
<dbReference type="GO" id="GO:0008705">
    <property type="term" value="F:methionine synthase activity"/>
    <property type="evidence" value="ECO:0007669"/>
    <property type="project" value="UniProtKB-UniRule"/>
</dbReference>
<evidence type="ECO:0000256" key="4">
    <source>
        <dbReference type="ARBA" id="ARBA00005178"/>
    </source>
</evidence>
<keyword evidence="13 20" id="KW-0479">Metal-binding</keyword>
<evidence type="ECO:0000313" key="30">
    <source>
        <dbReference type="Proteomes" id="UP000594688"/>
    </source>
</evidence>
<evidence type="ECO:0000259" key="28">
    <source>
        <dbReference type="PROSITE" id="PS51337"/>
    </source>
</evidence>
<dbReference type="GO" id="GO:0031419">
    <property type="term" value="F:cobalamin binding"/>
    <property type="evidence" value="ECO:0007669"/>
    <property type="project" value="UniProtKB-UniRule"/>
</dbReference>
<evidence type="ECO:0000259" key="26">
    <source>
        <dbReference type="PROSITE" id="PS50974"/>
    </source>
</evidence>
<dbReference type="Pfam" id="PF02965">
    <property type="entry name" value="Met_synt_B12"/>
    <property type="match status" value="1"/>
</dbReference>
<dbReference type="InterPro" id="IPR036589">
    <property type="entry name" value="HCY_dom_sf"/>
</dbReference>
<dbReference type="Pfam" id="PF00809">
    <property type="entry name" value="Pterin_bind"/>
    <property type="match status" value="1"/>
</dbReference>
<dbReference type="PIRSF" id="PIRSF000381">
    <property type="entry name" value="MetH"/>
    <property type="match status" value="1"/>
</dbReference>
<evidence type="ECO:0000256" key="20">
    <source>
        <dbReference type="PIRNR" id="PIRNR000381"/>
    </source>
</evidence>
<evidence type="ECO:0000256" key="6">
    <source>
        <dbReference type="ARBA" id="ARBA00012032"/>
    </source>
</evidence>
<evidence type="ECO:0000313" key="29">
    <source>
        <dbReference type="EMBL" id="QPJ61155.1"/>
    </source>
</evidence>
<proteinExistence type="inferred from homology"/>
<comment type="function">
    <text evidence="18 20">Catalyzes the transfer of a methyl group from methyl-cobalamin to homocysteine, yielding enzyme-bound cob(I)alamin and methionine. Subsequently, remethylates the cofactor using methyltetrahydrofolate.</text>
</comment>
<comment type="cofactor">
    <cofactor evidence="2 20 23">
        <name>Zn(2+)</name>
        <dbReference type="ChEBI" id="CHEBI:29105"/>
    </cofactor>
</comment>
<comment type="similarity">
    <text evidence="5">Belongs to the vitamin-B12 dependent methionine synthase family.</text>
</comment>
<evidence type="ECO:0000256" key="1">
    <source>
        <dbReference type="ARBA" id="ARBA00001700"/>
    </source>
</evidence>
<evidence type="ECO:0000256" key="13">
    <source>
        <dbReference type="ARBA" id="ARBA00022723"/>
    </source>
</evidence>
<dbReference type="InterPro" id="IPR036594">
    <property type="entry name" value="Meth_synthase_dom"/>
</dbReference>
<evidence type="ECO:0000256" key="7">
    <source>
        <dbReference type="ARBA" id="ARBA00013998"/>
    </source>
</evidence>
<feature type="domain" description="Hcy-binding" evidence="24">
    <location>
        <begin position="1"/>
        <end position="336"/>
    </location>
</feature>
<dbReference type="EMBL" id="CP048685">
    <property type="protein sequence ID" value="QPJ61155.1"/>
    <property type="molecule type" value="Genomic_DNA"/>
</dbReference>